<dbReference type="Pfam" id="PF24436">
    <property type="entry name" value="INTS7_N"/>
    <property type="match status" value="1"/>
</dbReference>
<dbReference type="GO" id="GO:0034472">
    <property type="term" value="P:snRNA 3'-end processing"/>
    <property type="evidence" value="ECO:0007669"/>
    <property type="project" value="TreeGrafter"/>
</dbReference>
<dbReference type="Pfam" id="PF22965">
    <property type="entry name" value="INTS7_C"/>
    <property type="match status" value="1"/>
</dbReference>
<name>A0A8J5CWZ5_CHIOP</name>
<dbReference type="GO" id="GO:0032039">
    <property type="term" value="C:integrator complex"/>
    <property type="evidence" value="ECO:0007669"/>
    <property type="project" value="InterPro"/>
</dbReference>
<evidence type="ECO:0000313" key="11">
    <source>
        <dbReference type="EMBL" id="KAG0721217.1"/>
    </source>
</evidence>
<accession>A0A8J5CWZ5</accession>
<evidence type="ECO:0000313" key="12">
    <source>
        <dbReference type="Proteomes" id="UP000770661"/>
    </source>
</evidence>
<dbReference type="InterPro" id="IPR054519">
    <property type="entry name" value="INTS7_C"/>
</dbReference>
<dbReference type="SUPFAM" id="SSF48371">
    <property type="entry name" value="ARM repeat"/>
    <property type="match status" value="1"/>
</dbReference>
<comment type="subcellular location">
    <subcellularLocation>
        <location evidence="2">Cytoplasm</location>
    </subcellularLocation>
    <subcellularLocation>
        <location evidence="1">Nucleus</location>
    </subcellularLocation>
</comment>
<evidence type="ECO:0000256" key="6">
    <source>
        <dbReference type="ARBA" id="ARBA00023242"/>
    </source>
</evidence>
<evidence type="ECO:0000256" key="2">
    <source>
        <dbReference type="ARBA" id="ARBA00004496"/>
    </source>
</evidence>
<feature type="domain" description="Integrator complex subunit 7 N-terminal" evidence="9">
    <location>
        <begin position="1"/>
        <end position="350"/>
    </location>
</feature>
<feature type="domain" description="Integrator complex subunit 7 C-terminal" evidence="8">
    <location>
        <begin position="623"/>
        <end position="735"/>
    </location>
</feature>
<keyword evidence="12" id="KW-1185">Reference proteome</keyword>
<organism evidence="11 12">
    <name type="scientific">Chionoecetes opilio</name>
    <name type="common">Atlantic snow crab</name>
    <name type="synonym">Cancer opilio</name>
    <dbReference type="NCBI Taxonomy" id="41210"/>
    <lineage>
        <taxon>Eukaryota</taxon>
        <taxon>Metazoa</taxon>
        <taxon>Ecdysozoa</taxon>
        <taxon>Arthropoda</taxon>
        <taxon>Crustacea</taxon>
        <taxon>Multicrustacea</taxon>
        <taxon>Malacostraca</taxon>
        <taxon>Eumalacostraca</taxon>
        <taxon>Eucarida</taxon>
        <taxon>Decapoda</taxon>
        <taxon>Pleocyemata</taxon>
        <taxon>Brachyura</taxon>
        <taxon>Eubrachyura</taxon>
        <taxon>Majoidea</taxon>
        <taxon>Majidae</taxon>
        <taxon>Chionoecetes</taxon>
    </lineage>
</organism>
<dbReference type="OrthoDB" id="6349772at2759"/>
<sequence>MIGGLATPVDVKLQLIQVFQHMHHDAETAATVRSLCLELLKEYPTQRVVITTLHTLTQLAAHSLVDIPQQVDLLIGSLECEARSGVRQAVLGELGFLAEAAPHAWSADNVEALVKFTKLPHHNPAMTTTALSVLASLTAAPALPRITLTQDCILIDLCRECVYDSNIKVACRALQLFTNIAVYMYEEQKTSLLCEEAHCAALSLLQSVFSSSQQEDSANPAPEEYIPPGLRSCLEMELWVIITIMVYNFFPPVCGCQLVCEALASLGGSRGDVLTLHLTPVLKLVQKLTVEAPLNAHKTQLMVTLVTLVLQVFHGHIWSSQAEAAVLAASKCVNQWAAFCMARQASRYGHHNFAAGLYGALSWRVCSDQQHFWVSALAEVSQGEACPMAAGDRADNLTAANTHLQRALAALKAASTPNQPMNFCQEYVRLRAETFMCHAQLLHACLSLRTAPPPAIAASLATSTRDDLLRCGRVSQQLTKSARDFNNLASQYGTLYQSVFDADPQTLCNLALLQQGALLVAQGIETITRPSAGQLTEDYSGLDLTTITSKLGGGESVETQSIIVALEEATTLVRRLAQVSCEVKPVREQHLQLLQGISQVLTSVPLPYPRFFFQTLQRTSITLAILPQPRAPGDPISVQTTSQLALKVEGVIGHGKRSGLFRSVRSVTLAVNSSLTSRPQHTLDIKGGEPNETLTQTVEPHNDFFAAQFLLGFPVPGMYQVIVDTSVTDDSDDAWQTGPRHTLHVKSLEDPASKTSVSQAPRQVPPSQYGPSTSAPGPPPPGVSVMPPSQPGASAASLPPLPQYNIPRPGT</sequence>
<dbReference type="AlphaFoldDB" id="A0A8J5CWZ5"/>
<dbReference type="EMBL" id="JACEEZ010011545">
    <property type="protein sequence ID" value="KAG0721217.1"/>
    <property type="molecule type" value="Genomic_DNA"/>
</dbReference>
<dbReference type="InterPro" id="IPR033060">
    <property type="entry name" value="INTS7"/>
</dbReference>
<dbReference type="InterPro" id="IPR056516">
    <property type="entry name" value="INTS7_N"/>
</dbReference>
<proteinExistence type="inferred from homology"/>
<dbReference type="GO" id="GO:0005737">
    <property type="term" value="C:cytoplasm"/>
    <property type="evidence" value="ECO:0007669"/>
    <property type="project" value="UniProtKB-SubCell"/>
</dbReference>
<reference evidence="11" key="1">
    <citation type="submission" date="2020-07" db="EMBL/GenBank/DDBJ databases">
        <title>The High-quality genome of the commercially important snow crab, Chionoecetes opilio.</title>
        <authorList>
            <person name="Jeong J.-H."/>
            <person name="Ryu S."/>
        </authorList>
    </citation>
    <scope>NUCLEOTIDE SEQUENCE</scope>
    <source>
        <strain evidence="11">MADBK_172401_WGS</strain>
        <tissue evidence="11">Digestive gland</tissue>
    </source>
</reference>
<evidence type="ECO:0000259" key="9">
    <source>
        <dbReference type="Pfam" id="PF24436"/>
    </source>
</evidence>
<evidence type="ECO:0000259" key="10">
    <source>
        <dbReference type="Pfam" id="PF24437"/>
    </source>
</evidence>
<feature type="region of interest" description="Disordered" evidence="7">
    <location>
        <begin position="732"/>
        <end position="811"/>
    </location>
</feature>
<dbReference type="InterPro" id="IPR016024">
    <property type="entry name" value="ARM-type_fold"/>
</dbReference>
<comment type="similarity">
    <text evidence="3">Belongs to the Integrator subunit 7 family.</text>
</comment>
<feature type="domain" description="Integrator complex subunit 7 helical bundle" evidence="10">
    <location>
        <begin position="351"/>
        <end position="527"/>
    </location>
</feature>
<evidence type="ECO:0000256" key="1">
    <source>
        <dbReference type="ARBA" id="ARBA00004123"/>
    </source>
</evidence>
<dbReference type="Proteomes" id="UP000770661">
    <property type="component" value="Unassembled WGS sequence"/>
</dbReference>
<protein>
    <recommendedName>
        <fullName evidence="4">Integrator complex subunit 7</fullName>
    </recommendedName>
</protein>
<evidence type="ECO:0000256" key="7">
    <source>
        <dbReference type="SAM" id="MobiDB-lite"/>
    </source>
</evidence>
<keyword evidence="6" id="KW-0539">Nucleus</keyword>
<evidence type="ECO:0000256" key="3">
    <source>
        <dbReference type="ARBA" id="ARBA00008565"/>
    </source>
</evidence>
<dbReference type="Pfam" id="PF24437">
    <property type="entry name" value="INTS7_HB"/>
    <property type="match status" value="1"/>
</dbReference>
<feature type="compositionally biased region" description="Low complexity" evidence="7">
    <location>
        <begin position="783"/>
        <end position="798"/>
    </location>
</feature>
<gene>
    <name evidence="11" type="primary">INTS7_1</name>
    <name evidence="11" type="ORF">GWK47_046911</name>
</gene>
<evidence type="ECO:0000259" key="8">
    <source>
        <dbReference type="Pfam" id="PF22965"/>
    </source>
</evidence>
<keyword evidence="5" id="KW-0963">Cytoplasm</keyword>
<evidence type="ECO:0000256" key="5">
    <source>
        <dbReference type="ARBA" id="ARBA00022490"/>
    </source>
</evidence>
<dbReference type="InterPro" id="IPR056517">
    <property type="entry name" value="INTS7_HB"/>
</dbReference>
<comment type="caution">
    <text evidence="11">The sequence shown here is derived from an EMBL/GenBank/DDBJ whole genome shotgun (WGS) entry which is preliminary data.</text>
</comment>
<dbReference type="PANTHER" id="PTHR13322:SF2">
    <property type="entry name" value="INTEGRATOR COMPLEX SUBUNIT 7"/>
    <property type="match status" value="1"/>
</dbReference>
<evidence type="ECO:0000256" key="4">
    <source>
        <dbReference type="ARBA" id="ARBA00015336"/>
    </source>
</evidence>
<dbReference type="PANTHER" id="PTHR13322">
    <property type="entry name" value="C1ORF73 PROTEIN"/>
    <property type="match status" value="1"/>
</dbReference>